<feature type="domain" description="Asparagine synthetase" evidence="3">
    <location>
        <begin position="10"/>
        <end position="164"/>
    </location>
</feature>
<dbReference type="Pfam" id="PF00733">
    <property type="entry name" value="Asn_synthase"/>
    <property type="match status" value="2"/>
</dbReference>
<evidence type="ECO:0000313" key="4">
    <source>
        <dbReference type="EMBL" id="PIS21103.1"/>
    </source>
</evidence>
<evidence type="ECO:0000256" key="2">
    <source>
        <dbReference type="ARBA" id="ARBA00022840"/>
    </source>
</evidence>
<dbReference type="AlphaFoldDB" id="A0A2H0X844"/>
<protein>
    <recommendedName>
        <fullName evidence="3">Asparagine synthetase domain-containing protein</fullName>
    </recommendedName>
</protein>
<gene>
    <name evidence="4" type="ORF">COT52_00545</name>
</gene>
<feature type="domain" description="Asparagine synthetase" evidence="3">
    <location>
        <begin position="172"/>
        <end position="265"/>
    </location>
</feature>
<dbReference type="PANTHER" id="PTHR11772">
    <property type="entry name" value="ASPARAGINE SYNTHETASE"/>
    <property type="match status" value="1"/>
</dbReference>
<accession>A0A2H0X844</accession>
<evidence type="ECO:0000256" key="1">
    <source>
        <dbReference type="ARBA" id="ARBA00022741"/>
    </source>
</evidence>
<dbReference type="SUPFAM" id="SSF52402">
    <property type="entry name" value="Adenine nucleotide alpha hydrolases-like"/>
    <property type="match status" value="1"/>
</dbReference>
<sequence length="278" mass="30852">MEEAQILEKLDTLLEQAVRRSVVAGSQPIGLVFSGGVDSSLLAKVHLDLNIPITLICAGVKGFFKDEPFVDSFAKKFSLPLIKAVIEPEEARLLASKLASILRKIGLDFQNYEFNPKRGWENQPLQVSLAMPFYLAAQSGSAQGITAFACAQAGDELFGGGFSHQSVSPIELNQVLKQAFDRLMAVDQIRDKAMFSHFGASLLYPLADPEFSAFSLVISPEYKIRADLGEQGRKYIWRQLALKRGVPKENALRKKHAMQYSSGFWREVVKVLKQDKTS</sequence>
<evidence type="ECO:0000259" key="3">
    <source>
        <dbReference type="Pfam" id="PF00733"/>
    </source>
</evidence>
<dbReference type="GO" id="GO:0004066">
    <property type="term" value="F:asparagine synthase (glutamine-hydrolyzing) activity"/>
    <property type="evidence" value="ECO:0007669"/>
    <property type="project" value="InterPro"/>
</dbReference>
<proteinExistence type="predicted"/>
<reference evidence="5" key="1">
    <citation type="submission" date="2017-09" db="EMBL/GenBank/DDBJ databases">
        <title>Depth-based differentiation of microbial function through sediment-hosted aquifers and enrichment of novel symbionts in the deep terrestrial subsurface.</title>
        <authorList>
            <person name="Probst A.J."/>
            <person name="Ladd B."/>
            <person name="Jarett J.K."/>
            <person name="Geller-Mcgrath D.E."/>
            <person name="Sieber C.M.K."/>
            <person name="Emerson J.B."/>
            <person name="Anantharaman K."/>
            <person name="Thomas B.C."/>
            <person name="Malmstrom R."/>
            <person name="Stieglmeier M."/>
            <person name="Klingl A."/>
            <person name="Woyke T."/>
            <person name="Ryan C.M."/>
            <person name="Banfield J.F."/>
        </authorList>
    </citation>
    <scope>NUCLEOTIDE SEQUENCE [LARGE SCALE GENOMIC DNA]</scope>
</reference>
<dbReference type="EMBL" id="PEYW01000006">
    <property type="protein sequence ID" value="PIS21103.1"/>
    <property type="molecule type" value="Genomic_DNA"/>
</dbReference>
<dbReference type="GO" id="GO:0006529">
    <property type="term" value="P:asparagine biosynthetic process"/>
    <property type="evidence" value="ECO:0007669"/>
    <property type="project" value="InterPro"/>
</dbReference>
<dbReference type="InterPro" id="IPR001962">
    <property type="entry name" value="Asn_synthase"/>
</dbReference>
<keyword evidence="1" id="KW-0547">Nucleotide-binding</keyword>
<dbReference type="Proteomes" id="UP000231414">
    <property type="component" value="Unassembled WGS sequence"/>
</dbReference>
<organism evidence="4 5">
    <name type="scientific">candidate division WWE3 bacterium CG08_land_8_20_14_0_20_43_13</name>
    <dbReference type="NCBI Taxonomy" id="1975087"/>
    <lineage>
        <taxon>Bacteria</taxon>
        <taxon>Katanobacteria</taxon>
    </lineage>
</organism>
<dbReference type="CDD" id="cd01991">
    <property type="entry name" value="Asn_synthase_B_C"/>
    <property type="match status" value="1"/>
</dbReference>
<dbReference type="InterPro" id="IPR014729">
    <property type="entry name" value="Rossmann-like_a/b/a_fold"/>
</dbReference>
<evidence type="ECO:0000313" key="5">
    <source>
        <dbReference type="Proteomes" id="UP000231414"/>
    </source>
</evidence>
<dbReference type="GO" id="GO:0005524">
    <property type="term" value="F:ATP binding"/>
    <property type="evidence" value="ECO:0007669"/>
    <property type="project" value="UniProtKB-KW"/>
</dbReference>
<comment type="caution">
    <text evidence="4">The sequence shown here is derived from an EMBL/GenBank/DDBJ whole genome shotgun (WGS) entry which is preliminary data.</text>
</comment>
<dbReference type="GO" id="GO:0005829">
    <property type="term" value="C:cytosol"/>
    <property type="evidence" value="ECO:0007669"/>
    <property type="project" value="TreeGrafter"/>
</dbReference>
<name>A0A2H0X844_UNCKA</name>
<dbReference type="PANTHER" id="PTHR11772:SF2">
    <property type="entry name" value="ASPARAGINE SYNTHETASE [GLUTAMINE-HYDROLYZING]"/>
    <property type="match status" value="1"/>
</dbReference>
<dbReference type="InterPro" id="IPR050795">
    <property type="entry name" value="Asn_Synthetase"/>
</dbReference>
<keyword evidence="2" id="KW-0067">ATP-binding</keyword>
<dbReference type="Gene3D" id="3.40.50.620">
    <property type="entry name" value="HUPs"/>
    <property type="match status" value="1"/>
</dbReference>